<evidence type="ECO:0000313" key="11">
    <source>
        <dbReference type="EMBL" id="OQM74221.1"/>
    </source>
</evidence>
<evidence type="ECO:0000256" key="2">
    <source>
        <dbReference type="ARBA" id="ARBA00022448"/>
    </source>
</evidence>
<dbReference type="InterPro" id="IPR055348">
    <property type="entry name" value="DctQ"/>
</dbReference>
<comment type="caution">
    <text evidence="11">The sequence shown here is derived from an EMBL/GenBank/DDBJ whole genome shotgun (WGS) entry which is preliminary data.</text>
</comment>
<evidence type="ECO:0000256" key="6">
    <source>
        <dbReference type="ARBA" id="ARBA00022989"/>
    </source>
</evidence>
<evidence type="ECO:0000256" key="3">
    <source>
        <dbReference type="ARBA" id="ARBA00022475"/>
    </source>
</evidence>
<evidence type="ECO:0000256" key="5">
    <source>
        <dbReference type="ARBA" id="ARBA00022692"/>
    </source>
</evidence>
<dbReference type="GO" id="GO:0005886">
    <property type="term" value="C:plasma membrane"/>
    <property type="evidence" value="ECO:0007669"/>
    <property type="project" value="UniProtKB-SubCell"/>
</dbReference>
<proteinExistence type="inferred from homology"/>
<dbReference type="AlphaFoldDB" id="A0A1V8RLY9"/>
<dbReference type="Proteomes" id="UP000191905">
    <property type="component" value="Unassembled WGS sequence"/>
</dbReference>
<dbReference type="InterPro" id="IPR007387">
    <property type="entry name" value="TRAP_DctQ"/>
</dbReference>
<dbReference type="RefSeq" id="WP_080920842.1">
    <property type="nucleotide sequence ID" value="NZ_MDET01000034.1"/>
</dbReference>
<feature type="transmembrane region" description="Helical" evidence="9">
    <location>
        <begin position="120"/>
        <end position="141"/>
    </location>
</feature>
<comment type="subunit">
    <text evidence="9">The complex comprises the extracytoplasmic solute receptor protein and the two transmembrane proteins.</text>
</comment>
<comment type="function">
    <text evidence="9">Part of the tripartite ATP-independent periplasmic (TRAP) transport system.</text>
</comment>
<dbReference type="GO" id="GO:0015740">
    <property type="term" value="P:C4-dicarboxylate transport"/>
    <property type="evidence" value="ECO:0007669"/>
    <property type="project" value="TreeGrafter"/>
</dbReference>
<feature type="transmembrane region" description="Helical" evidence="9">
    <location>
        <begin position="79"/>
        <end position="100"/>
    </location>
</feature>
<keyword evidence="3" id="KW-1003">Cell membrane</keyword>
<keyword evidence="6 9" id="KW-1133">Transmembrane helix</keyword>
<name>A0A1V8RLY9_9HYPH</name>
<feature type="domain" description="Tripartite ATP-independent periplasmic transporters DctQ component" evidence="10">
    <location>
        <begin position="20"/>
        <end position="146"/>
    </location>
</feature>
<dbReference type="STRING" id="1873176.BFN67_05050"/>
<organism evidence="11 12">
    <name type="scientific">Manganibacter manganicus</name>
    <dbReference type="NCBI Taxonomy" id="1873176"/>
    <lineage>
        <taxon>Bacteria</taxon>
        <taxon>Pseudomonadati</taxon>
        <taxon>Pseudomonadota</taxon>
        <taxon>Alphaproteobacteria</taxon>
        <taxon>Hyphomicrobiales</taxon>
        <taxon>Phyllobacteriaceae</taxon>
        <taxon>Manganibacter</taxon>
    </lineage>
</organism>
<dbReference type="OrthoDB" id="4964541at2"/>
<protein>
    <recommendedName>
        <fullName evidence="9">TRAP transporter small permease protein</fullName>
    </recommendedName>
</protein>
<gene>
    <name evidence="11" type="ORF">BFN67_05050</name>
</gene>
<evidence type="ECO:0000256" key="1">
    <source>
        <dbReference type="ARBA" id="ARBA00004429"/>
    </source>
</evidence>
<dbReference type="Pfam" id="PF04290">
    <property type="entry name" value="DctQ"/>
    <property type="match status" value="1"/>
</dbReference>
<feature type="transmembrane region" description="Helical" evidence="9">
    <location>
        <begin position="12"/>
        <end position="32"/>
    </location>
</feature>
<accession>A0A1V8RLY9</accession>
<evidence type="ECO:0000256" key="7">
    <source>
        <dbReference type="ARBA" id="ARBA00023136"/>
    </source>
</evidence>
<reference evidence="11 12" key="1">
    <citation type="journal article" date="2016" name="Int. J. Syst. Evol. Microbiol.">
        <title>Pseudaminobacter manganicus sp. nov., isolated from sludge of a manganese mine.</title>
        <authorList>
            <person name="Li J."/>
            <person name="Huang J."/>
            <person name="Liao S."/>
            <person name="Wang G."/>
        </authorList>
    </citation>
    <scope>NUCLEOTIDE SEQUENCE [LARGE SCALE GENOMIC DNA]</scope>
    <source>
        <strain evidence="11 12">JH-7</strain>
    </source>
</reference>
<evidence type="ECO:0000259" key="10">
    <source>
        <dbReference type="Pfam" id="PF04290"/>
    </source>
</evidence>
<keyword evidence="2 9" id="KW-0813">Transport</keyword>
<dbReference type="PANTHER" id="PTHR35011">
    <property type="entry name" value="2,3-DIKETO-L-GULONATE TRAP TRANSPORTER SMALL PERMEASE PROTEIN YIAM"/>
    <property type="match status" value="1"/>
</dbReference>
<evidence type="ECO:0000256" key="9">
    <source>
        <dbReference type="RuleBase" id="RU369079"/>
    </source>
</evidence>
<dbReference type="PANTHER" id="PTHR35011:SF2">
    <property type="entry name" value="2,3-DIKETO-L-GULONATE TRAP TRANSPORTER SMALL PERMEASE PROTEIN YIAM"/>
    <property type="match status" value="1"/>
</dbReference>
<dbReference type="GO" id="GO:0022857">
    <property type="term" value="F:transmembrane transporter activity"/>
    <property type="evidence" value="ECO:0007669"/>
    <property type="project" value="UniProtKB-UniRule"/>
</dbReference>
<comment type="similarity">
    <text evidence="8 9">Belongs to the TRAP transporter small permease family.</text>
</comment>
<keyword evidence="4 9" id="KW-0997">Cell inner membrane</keyword>
<evidence type="ECO:0000256" key="4">
    <source>
        <dbReference type="ARBA" id="ARBA00022519"/>
    </source>
</evidence>
<feature type="transmembrane region" description="Helical" evidence="9">
    <location>
        <begin position="38"/>
        <end position="59"/>
    </location>
</feature>
<evidence type="ECO:0000313" key="12">
    <source>
        <dbReference type="Proteomes" id="UP000191905"/>
    </source>
</evidence>
<dbReference type="EMBL" id="MDET01000034">
    <property type="protein sequence ID" value="OQM74221.1"/>
    <property type="molecule type" value="Genomic_DNA"/>
</dbReference>
<sequence>MKFIARLTDWLAALPLFVLLVIFNVAVVMRYFVDRPLYWTEEVSGLLIVWIVMLGAIAAERDDQHLAIPVLVDLFAPKVTVLINLVVSVLSAAFLLYVAYVGLMLALSVKFKVTGILRVSYFWIDIAIPAGFVVIAAYMVAQGVAQARKAFAEYTP</sequence>
<evidence type="ECO:0000256" key="8">
    <source>
        <dbReference type="ARBA" id="ARBA00038436"/>
    </source>
</evidence>
<keyword evidence="5 9" id="KW-0812">Transmembrane</keyword>
<keyword evidence="12" id="KW-1185">Reference proteome</keyword>
<keyword evidence="7 9" id="KW-0472">Membrane</keyword>
<comment type="subcellular location">
    <subcellularLocation>
        <location evidence="1 9">Cell inner membrane</location>
        <topology evidence="1 9">Multi-pass membrane protein</topology>
    </subcellularLocation>
</comment>